<gene>
    <name evidence="2" type="ORF">L207DRAFT_488892</name>
</gene>
<dbReference type="PROSITE" id="PS50404">
    <property type="entry name" value="GST_NTER"/>
    <property type="match status" value="1"/>
</dbReference>
<dbReference type="AlphaFoldDB" id="A0A2J6RQY4"/>
<dbReference type="SUPFAM" id="SSF52833">
    <property type="entry name" value="Thioredoxin-like"/>
    <property type="match status" value="1"/>
</dbReference>
<dbReference type="InterPro" id="IPR004045">
    <property type="entry name" value="Glutathione_S-Trfase_N"/>
</dbReference>
<sequence length="274" mass="31135">MTEYTLYHNPFSVHSLMVRYTISLLESVYGHSFAQFNLKVVDQSRNQHLEECFLLKVNPKGQVPALTSPSLPEPITDSLEITTFLTKKYPGLVPEAHRECIFALLTELHEIQPFSLCVSQTYNTPEGVRNVGLDFLLSRSDISDEYRRALQFKSQFYDSVLLHALDDDKVRQVELQAKVLFDKVSEILSDEPVDKDPWLFGSSAGPSALDGHLLPFIVRLMDAGRSDIIPEKLVAYATELSRREQWQSVTLGLPTMQSFVGKDQIENLKKVMQN</sequence>
<dbReference type="CDD" id="cd00570">
    <property type="entry name" value="GST_N_family"/>
    <property type="match status" value="1"/>
</dbReference>
<feature type="domain" description="GST N-terminal" evidence="1">
    <location>
        <begin position="2"/>
        <end position="93"/>
    </location>
</feature>
<dbReference type="Gene3D" id="3.40.30.10">
    <property type="entry name" value="Glutaredoxin"/>
    <property type="match status" value="1"/>
</dbReference>
<organism evidence="2 3">
    <name type="scientific">Hyaloscypha variabilis (strain UAMH 11265 / GT02V1 / F)</name>
    <name type="common">Meliniomyces variabilis</name>
    <dbReference type="NCBI Taxonomy" id="1149755"/>
    <lineage>
        <taxon>Eukaryota</taxon>
        <taxon>Fungi</taxon>
        <taxon>Dikarya</taxon>
        <taxon>Ascomycota</taxon>
        <taxon>Pezizomycotina</taxon>
        <taxon>Leotiomycetes</taxon>
        <taxon>Helotiales</taxon>
        <taxon>Hyaloscyphaceae</taxon>
        <taxon>Hyaloscypha</taxon>
        <taxon>Hyaloscypha variabilis</taxon>
    </lineage>
</organism>
<protein>
    <recommendedName>
        <fullName evidence="1">GST N-terminal domain-containing protein</fullName>
    </recommendedName>
</protein>
<evidence type="ECO:0000313" key="3">
    <source>
        <dbReference type="Proteomes" id="UP000235786"/>
    </source>
</evidence>
<reference evidence="2 3" key="1">
    <citation type="submission" date="2016-04" db="EMBL/GenBank/DDBJ databases">
        <title>A degradative enzymes factory behind the ericoid mycorrhizal symbiosis.</title>
        <authorList>
            <consortium name="DOE Joint Genome Institute"/>
            <person name="Martino E."/>
            <person name="Morin E."/>
            <person name="Grelet G."/>
            <person name="Kuo A."/>
            <person name="Kohler A."/>
            <person name="Daghino S."/>
            <person name="Barry K."/>
            <person name="Choi C."/>
            <person name="Cichocki N."/>
            <person name="Clum A."/>
            <person name="Copeland A."/>
            <person name="Hainaut M."/>
            <person name="Haridas S."/>
            <person name="Labutti K."/>
            <person name="Lindquist E."/>
            <person name="Lipzen A."/>
            <person name="Khouja H.-R."/>
            <person name="Murat C."/>
            <person name="Ohm R."/>
            <person name="Olson A."/>
            <person name="Spatafora J."/>
            <person name="Veneault-Fourrey C."/>
            <person name="Henrissat B."/>
            <person name="Grigoriev I."/>
            <person name="Martin F."/>
            <person name="Perotto S."/>
        </authorList>
    </citation>
    <scope>NUCLEOTIDE SEQUENCE [LARGE SCALE GENOMIC DNA]</scope>
    <source>
        <strain evidence="2 3">F</strain>
    </source>
</reference>
<dbReference type="EMBL" id="KZ613945">
    <property type="protein sequence ID" value="PMD40910.1"/>
    <property type="molecule type" value="Genomic_DNA"/>
</dbReference>
<name>A0A2J6RQY4_HYAVF</name>
<dbReference type="InterPro" id="IPR036249">
    <property type="entry name" value="Thioredoxin-like_sf"/>
</dbReference>
<evidence type="ECO:0000259" key="1">
    <source>
        <dbReference type="PROSITE" id="PS50404"/>
    </source>
</evidence>
<evidence type="ECO:0000313" key="2">
    <source>
        <dbReference type="EMBL" id="PMD40910.1"/>
    </source>
</evidence>
<dbReference type="Proteomes" id="UP000235786">
    <property type="component" value="Unassembled WGS sequence"/>
</dbReference>
<proteinExistence type="predicted"/>
<accession>A0A2J6RQY4</accession>
<dbReference type="OrthoDB" id="412788at2759"/>
<keyword evidence="3" id="KW-1185">Reference proteome</keyword>